<proteinExistence type="predicted"/>
<protein>
    <recommendedName>
        <fullName evidence="3">SinR family protein</fullName>
    </recommendedName>
</protein>
<accession>A0A2S8H9A9</accession>
<evidence type="ECO:0000313" key="1">
    <source>
        <dbReference type="EMBL" id="PQO99085.1"/>
    </source>
</evidence>
<evidence type="ECO:0000313" key="2">
    <source>
        <dbReference type="Proteomes" id="UP000239687"/>
    </source>
</evidence>
<organism evidence="1 2">
    <name type="scientific">Pseudomonas frederiksbergensis</name>
    <dbReference type="NCBI Taxonomy" id="104087"/>
    <lineage>
        <taxon>Bacteria</taxon>
        <taxon>Pseudomonadati</taxon>
        <taxon>Pseudomonadota</taxon>
        <taxon>Gammaproteobacteria</taxon>
        <taxon>Pseudomonadales</taxon>
        <taxon>Pseudomonadaceae</taxon>
        <taxon>Pseudomonas</taxon>
    </lineage>
</organism>
<dbReference type="RefSeq" id="WP_105347410.1">
    <property type="nucleotide sequence ID" value="NZ_PUIN01000017.1"/>
</dbReference>
<dbReference type="EMBL" id="PUIN01000017">
    <property type="protein sequence ID" value="PQO99085.1"/>
    <property type="molecule type" value="Genomic_DNA"/>
</dbReference>
<dbReference type="Proteomes" id="UP000239687">
    <property type="component" value="Unassembled WGS sequence"/>
</dbReference>
<dbReference type="AlphaFoldDB" id="A0A2S8H9A9"/>
<comment type="caution">
    <text evidence="1">The sequence shown here is derived from an EMBL/GenBank/DDBJ whole genome shotgun (WGS) entry which is preliminary data.</text>
</comment>
<reference evidence="1 2" key="1">
    <citation type="submission" date="2018-02" db="EMBL/GenBank/DDBJ databases">
        <title>Draft genome sequencing of Pseudomonas frederiksbergensis 11-D3.</title>
        <authorList>
            <person name="Zheng B.-X."/>
        </authorList>
    </citation>
    <scope>NUCLEOTIDE SEQUENCE [LARGE SCALE GENOMIC DNA]</scope>
    <source>
        <strain evidence="1 2">11-D3</strain>
    </source>
</reference>
<gene>
    <name evidence="1" type="ORF">C5612_26445</name>
</gene>
<sequence length="93" mass="10807">MKLYQISYDLRKQRDYLSLYERIKAYGTWCHALESTWIIVSDQTAVQIRDNLQMALDKDDGLLVTRLQGEGAWVGLSDEITQWLKNQASHCTV</sequence>
<evidence type="ECO:0008006" key="3">
    <source>
        <dbReference type="Google" id="ProtNLM"/>
    </source>
</evidence>
<name>A0A2S8H9A9_9PSED</name>